<evidence type="ECO:0000256" key="1">
    <source>
        <dbReference type="ARBA" id="ARBA00001941"/>
    </source>
</evidence>
<evidence type="ECO:0000313" key="14">
    <source>
        <dbReference type="EMBL" id="VDK41733.1"/>
    </source>
</evidence>
<dbReference type="AlphaFoldDB" id="A0A0M3JQU6"/>
<protein>
    <recommendedName>
        <fullName evidence="13">Metalloprotease TIKI homolog</fullName>
        <ecNumber evidence="13">3.4.-.-</ecNumber>
    </recommendedName>
</protein>
<keyword evidence="11" id="KW-0472">Membrane</keyword>
<dbReference type="Pfam" id="PF01963">
    <property type="entry name" value="TraB_PrgY_gumN"/>
    <property type="match status" value="1"/>
</dbReference>
<evidence type="ECO:0000256" key="13">
    <source>
        <dbReference type="RuleBase" id="RU369069"/>
    </source>
</evidence>
<dbReference type="WBParaSite" id="ASIM_0001005601-mRNA-1">
    <property type="protein sequence ID" value="ASIM_0001005601-mRNA-1"/>
    <property type="gene ID" value="ASIM_0001005601"/>
</dbReference>
<dbReference type="GO" id="GO:0046872">
    <property type="term" value="F:metal ion binding"/>
    <property type="evidence" value="ECO:0007669"/>
    <property type="project" value="UniProtKB-UniRule"/>
</dbReference>
<comment type="cofactor">
    <cofactor evidence="13">
        <name>Mn(2+)</name>
        <dbReference type="ChEBI" id="CHEBI:29035"/>
    </cofactor>
    <cofactor evidence="13">
        <name>Co(2+)</name>
        <dbReference type="ChEBI" id="CHEBI:48828"/>
    </cofactor>
    <text evidence="13">Divalent metal cations. Mn(2+) or Co(2+).</text>
</comment>
<evidence type="ECO:0000256" key="3">
    <source>
        <dbReference type="ARBA" id="ARBA00008261"/>
    </source>
</evidence>
<proteinExistence type="inferred from homology"/>
<keyword evidence="5" id="KW-0812">Transmembrane</keyword>
<keyword evidence="12" id="KW-0325">Glycoprotein</keyword>
<comment type="function">
    <text evidence="13">Metalloprotease that acts as a negative regulator of the Wnt signaling pathway.</text>
</comment>
<dbReference type="GO" id="GO:0006508">
    <property type="term" value="P:proteolysis"/>
    <property type="evidence" value="ECO:0007669"/>
    <property type="project" value="UniProtKB-KW"/>
</dbReference>
<dbReference type="GO" id="GO:0005886">
    <property type="term" value="C:plasma membrane"/>
    <property type="evidence" value="ECO:0007669"/>
    <property type="project" value="UniProtKB-SubCell"/>
</dbReference>
<accession>A0A0M3JQU6</accession>
<keyword evidence="8 13" id="KW-0378">Hydrolase</keyword>
<evidence type="ECO:0000256" key="2">
    <source>
        <dbReference type="ARBA" id="ARBA00004479"/>
    </source>
</evidence>
<dbReference type="GO" id="GO:0004222">
    <property type="term" value="F:metalloendopeptidase activity"/>
    <property type="evidence" value="ECO:0007669"/>
    <property type="project" value="UniProtKB-UniRule"/>
</dbReference>
<comment type="subcellular location">
    <subcellularLocation>
        <location evidence="13">Cell membrane</location>
        <topology evidence="13">Single-pass type I membrane protein</topology>
    </subcellularLocation>
    <subcellularLocation>
        <location evidence="2">Membrane</location>
        <topology evidence="2">Single-pass type I membrane protein</topology>
    </subcellularLocation>
</comment>
<keyword evidence="13" id="KW-0879">Wnt signaling pathway</keyword>
<evidence type="ECO:0000256" key="5">
    <source>
        <dbReference type="ARBA" id="ARBA00022692"/>
    </source>
</evidence>
<dbReference type="OrthoDB" id="10040378at2759"/>
<reference evidence="14 15" key="2">
    <citation type="submission" date="2018-11" db="EMBL/GenBank/DDBJ databases">
        <authorList>
            <consortium name="Pathogen Informatics"/>
        </authorList>
    </citation>
    <scope>NUCLEOTIDE SEQUENCE [LARGE SCALE GENOMIC DNA]</scope>
</reference>
<dbReference type="CDD" id="cd14789">
    <property type="entry name" value="Tiki"/>
    <property type="match status" value="1"/>
</dbReference>
<keyword evidence="6 13" id="KW-0479">Metal-binding</keyword>
<evidence type="ECO:0000313" key="15">
    <source>
        <dbReference type="Proteomes" id="UP000267096"/>
    </source>
</evidence>
<keyword evidence="4 13" id="KW-0645">Protease</keyword>
<keyword evidence="7 13" id="KW-0732">Signal</keyword>
<keyword evidence="15" id="KW-1185">Reference proteome</keyword>
<dbReference type="EC" id="3.4.-.-" evidence="13"/>
<evidence type="ECO:0000256" key="10">
    <source>
        <dbReference type="ARBA" id="ARBA00023049"/>
    </source>
</evidence>
<sequence length="416" mass="47618">MLILTIKFRAIAQAYSINCTTQEKNGDKSTFLWSIESDDGRIKSYMFGTIHVPFTEVWEHVSERVKEAFQKANSIVFELDLHNVSTVETLMECKNMPNGFDVSQYLPTKLYARLKHYIRKYRQRLANWANRVGESKVEARKRARHIYNITISGGWEQRRPVWLLFLLYQLSERFAQNEHIPMLDLYLAQSAIDTNKRLLSIETPIEQCNPLSSVDRKQLVFAINYTLSYLEFEQEIFSKRNMQNDIIVNAKDGLPDLIHHYNCGSFPLRQNPSTTATTSIFNSNNINGNAIAADTIQQQPRRRFQKFTELWIREIPPRRPPPVTVTNPNVNVKSNPNMDISVSVIELSAAASSSAATASSTSASSSIILITTTLTYLTTTSSFFRLFFVCYQQFLTCTSAYSYLIITIILRSSPIT</sequence>
<organism evidence="16">
    <name type="scientific">Anisakis simplex</name>
    <name type="common">Herring worm</name>
    <dbReference type="NCBI Taxonomy" id="6269"/>
    <lineage>
        <taxon>Eukaryota</taxon>
        <taxon>Metazoa</taxon>
        <taxon>Ecdysozoa</taxon>
        <taxon>Nematoda</taxon>
        <taxon>Chromadorea</taxon>
        <taxon>Rhabditida</taxon>
        <taxon>Spirurina</taxon>
        <taxon>Ascaridomorpha</taxon>
        <taxon>Ascaridoidea</taxon>
        <taxon>Anisakidae</taxon>
        <taxon>Anisakis</taxon>
        <taxon>Anisakis simplex complex</taxon>
    </lineage>
</organism>
<dbReference type="PANTHER" id="PTHR31120:SF6">
    <property type="entry name" value="METALLOPROTEASE TIKI HOMOLOG"/>
    <property type="match status" value="1"/>
</dbReference>
<evidence type="ECO:0000256" key="4">
    <source>
        <dbReference type="ARBA" id="ARBA00022670"/>
    </source>
</evidence>
<keyword evidence="10 13" id="KW-0482">Metalloprotease</keyword>
<dbReference type="PANTHER" id="PTHR31120">
    <property type="entry name" value="METALLOPROTEASE TIKI"/>
    <property type="match status" value="1"/>
</dbReference>
<evidence type="ECO:0000256" key="11">
    <source>
        <dbReference type="ARBA" id="ARBA00023136"/>
    </source>
</evidence>
<evidence type="ECO:0000256" key="7">
    <source>
        <dbReference type="ARBA" id="ARBA00022729"/>
    </source>
</evidence>
<evidence type="ECO:0000256" key="8">
    <source>
        <dbReference type="ARBA" id="ARBA00022801"/>
    </source>
</evidence>
<dbReference type="GO" id="GO:0030178">
    <property type="term" value="P:negative regulation of Wnt signaling pathway"/>
    <property type="evidence" value="ECO:0007669"/>
    <property type="project" value="UniProtKB-UniRule"/>
</dbReference>
<dbReference type="EMBL" id="UYRR01030971">
    <property type="protein sequence ID" value="VDK41733.1"/>
    <property type="molecule type" value="Genomic_DNA"/>
</dbReference>
<comment type="cofactor">
    <cofactor evidence="1">
        <name>Co(2+)</name>
        <dbReference type="ChEBI" id="CHEBI:48828"/>
    </cofactor>
</comment>
<keyword evidence="13" id="KW-1003">Cell membrane</keyword>
<evidence type="ECO:0000256" key="6">
    <source>
        <dbReference type="ARBA" id="ARBA00022723"/>
    </source>
</evidence>
<dbReference type="Proteomes" id="UP000267096">
    <property type="component" value="Unassembled WGS sequence"/>
</dbReference>
<evidence type="ECO:0000256" key="9">
    <source>
        <dbReference type="ARBA" id="ARBA00022989"/>
    </source>
</evidence>
<dbReference type="InterPro" id="IPR040230">
    <property type="entry name" value="TIKI1/2-like"/>
</dbReference>
<evidence type="ECO:0000313" key="16">
    <source>
        <dbReference type="WBParaSite" id="ASIM_0001005601-mRNA-1"/>
    </source>
</evidence>
<comment type="similarity">
    <text evidence="3 13">Belongs to the TIKI family.</text>
</comment>
<gene>
    <name evidence="14" type="ORF">ASIM_LOCUS9787</name>
</gene>
<evidence type="ECO:0000256" key="12">
    <source>
        <dbReference type="ARBA" id="ARBA00023180"/>
    </source>
</evidence>
<name>A0A0M3JQU6_ANISI</name>
<dbReference type="InterPro" id="IPR002816">
    <property type="entry name" value="TraB/PrgY/GumN_fam"/>
</dbReference>
<reference evidence="16" key="1">
    <citation type="submission" date="2017-02" db="UniProtKB">
        <authorList>
            <consortium name="WormBaseParasite"/>
        </authorList>
    </citation>
    <scope>IDENTIFICATION</scope>
</reference>
<dbReference type="GO" id="GO:0016055">
    <property type="term" value="P:Wnt signaling pathway"/>
    <property type="evidence" value="ECO:0007669"/>
    <property type="project" value="UniProtKB-KW"/>
</dbReference>
<keyword evidence="9" id="KW-1133">Transmembrane helix</keyword>